<dbReference type="EMBL" id="FUYF01000019">
    <property type="protein sequence ID" value="SKA93591.1"/>
    <property type="molecule type" value="Genomic_DNA"/>
</dbReference>
<name>A0A1T4XX40_9FIRM</name>
<dbReference type="InterPro" id="IPR018771">
    <property type="entry name" value="PocR_dom"/>
</dbReference>
<evidence type="ECO:0000313" key="5">
    <source>
        <dbReference type="EMBL" id="SKA93591.1"/>
    </source>
</evidence>
<evidence type="ECO:0000256" key="2">
    <source>
        <dbReference type="ARBA" id="ARBA00023125"/>
    </source>
</evidence>
<keyword evidence="3" id="KW-0804">Transcription</keyword>
<dbReference type="Pfam" id="PF12833">
    <property type="entry name" value="HTH_18"/>
    <property type="match status" value="1"/>
</dbReference>
<dbReference type="PANTHER" id="PTHR43280">
    <property type="entry name" value="ARAC-FAMILY TRANSCRIPTIONAL REGULATOR"/>
    <property type="match status" value="1"/>
</dbReference>
<dbReference type="InterPro" id="IPR018060">
    <property type="entry name" value="HTH_AraC"/>
</dbReference>
<dbReference type="Proteomes" id="UP000190286">
    <property type="component" value="Unassembled WGS sequence"/>
</dbReference>
<dbReference type="SUPFAM" id="SSF46689">
    <property type="entry name" value="Homeodomain-like"/>
    <property type="match status" value="1"/>
</dbReference>
<dbReference type="GO" id="GO:0043565">
    <property type="term" value="F:sequence-specific DNA binding"/>
    <property type="evidence" value="ECO:0007669"/>
    <property type="project" value="InterPro"/>
</dbReference>
<reference evidence="5 6" key="1">
    <citation type="submission" date="2017-02" db="EMBL/GenBank/DDBJ databases">
        <authorList>
            <person name="Peterson S.W."/>
        </authorList>
    </citation>
    <scope>NUCLEOTIDE SEQUENCE [LARGE SCALE GENOMIC DNA]</scope>
    <source>
        <strain evidence="5 6">ATCC 27749</strain>
    </source>
</reference>
<dbReference type="GO" id="GO:0003700">
    <property type="term" value="F:DNA-binding transcription factor activity"/>
    <property type="evidence" value="ECO:0007669"/>
    <property type="project" value="InterPro"/>
</dbReference>
<gene>
    <name evidence="5" type="ORF">SAMN02745178_02391</name>
</gene>
<accession>A0A1T4XX40</accession>
<evidence type="ECO:0000256" key="1">
    <source>
        <dbReference type="ARBA" id="ARBA00023015"/>
    </source>
</evidence>
<dbReference type="SMART" id="SM00342">
    <property type="entry name" value="HTH_ARAC"/>
    <property type="match status" value="1"/>
</dbReference>
<keyword evidence="2 5" id="KW-0238">DNA-binding</keyword>
<dbReference type="PROSITE" id="PS01124">
    <property type="entry name" value="HTH_ARAC_FAMILY_2"/>
    <property type="match status" value="1"/>
</dbReference>
<feature type="domain" description="HTH araC/xylS-type" evidence="4">
    <location>
        <begin position="178"/>
        <end position="276"/>
    </location>
</feature>
<proteinExistence type="predicted"/>
<dbReference type="PANTHER" id="PTHR43280:SF2">
    <property type="entry name" value="HTH-TYPE TRANSCRIPTIONAL REGULATOR EXSA"/>
    <property type="match status" value="1"/>
</dbReference>
<dbReference type="InterPro" id="IPR009057">
    <property type="entry name" value="Homeodomain-like_sf"/>
</dbReference>
<dbReference type="AlphaFoldDB" id="A0A1T4XX40"/>
<sequence length="285" mass="31791">MGTVFNKKELLVLLQDFHCLTGLRSAVFDSYGIEVLAYPPELPAYCRLIRSVPDGKTGCYLCDQAACRKATRQKQTIIYPCHAGLIEVITPVQIDGAVVGFLLLSHIVQGADEQSEWSYAQKCCSAYAIDKTALQKAYNVLPHTPYPVLKSAADLLALAAAALYQKGLTRLAAGSAQEKLSRYLAEHLDETLTNETICRDLSLSRTGLYYLSRQLYGCGINEQITHLRIQKAMKLLCDTNLSNAQICQQIGFLDDNYFYRVFRKQTGLTPRQYRDSILADTAKTE</sequence>
<keyword evidence="6" id="KW-1185">Reference proteome</keyword>
<evidence type="ECO:0000256" key="3">
    <source>
        <dbReference type="ARBA" id="ARBA00023163"/>
    </source>
</evidence>
<protein>
    <submittedName>
        <fullName evidence="5">AraC-type DNA-binding protein</fullName>
    </submittedName>
</protein>
<evidence type="ECO:0000259" key="4">
    <source>
        <dbReference type="PROSITE" id="PS01124"/>
    </source>
</evidence>
<organism evidence="5 6">
    <name type="scientific">Gemmiger formicilis</name>
    <dbReference type="NCBI Taxonomy" id="745368"/>
    <lineage>
        <taxon>Bacteria</taxon>
        <taxon>Bacillati</taxon>
        <taxon>Bacillota</taxon>
        <taxon>Clostridia</taxon>
        <taxon>Eubacteriales</taxon>
        <taxon>Gemmiger</taxon>
    </lineage>
</organism>
<dbReference type="Gene3D" id="1.10.10.60">
    <property type="entry name" value="Homeodomain-like"/>
    <property type="match status" value="1"/>
</dbReference>
<evidence type="ECO:0000313" key="6">
    <source>
        <dbReference type="Proteomes" id="UP000190286"/>
    </source>
</evidence>
<dbReference type="STRING" id="745368.SAMN02745178_02391"/>
<keyword evidence="1" id="KW-0805">Transcription regulation</keyword>
<dbReference type="Pfam" id="PF10114">
    <property type="entry name" value="PocR"/>
    <property type="match status" value="1"/>
</dbReference>